<reference evidence="1" key="2">
    <citation type="submission" date="2011-04" db="EMBL/GenBank/DDBJ databases">
        <authorList>
            <person name="Genoscope - CEA"/>
        </authorList>
    </citation>
    <scope>NUCLEOTIDE SEQUENCE</scope>
    <source>
        <strain evidence="1">R24</strain>
    </source>
</reference>
<dbReference type="AlphaFoldDB" id="G3ACI5"/>
<dbReference type="EMBL" id="FR854092">
    <property type="protein sequence ID" value="CCA87278.1"/>
    <property type="molecule type" value="Genomic_DNA"/>
</dbReference>
<name>G3ACI5_9RALS</name>
<reference evidence="1" key="1">
    <citation type="journal article" date="2011" name="PLoS ONE">
        <title>Ralstonia syzygii, the Blood Disease Bacterium and some Asian R. solanacearum strains form a single genomic species despite divergent lifestyles.</title>
        <authorList>
            <person name="Remenant B."/>
            <person name="de Cambiaire J.C."/>
            <person name="Cellier G."/>
            <person name="Jacobs J.M."/>
            <person name="Mangenot S."/>
            <person name="Barbe V."/>
            <person name="Lajus A."/>
            <person name="Vallenet D."/>
            <person name="Medigue C."/>
            <person name="Fegan M."/>
            <person name="Allen C."/>
            <person name="Prior P."/>
        </authorList>
    </citation>
    <scope>NUCLEOTIDE SEQUENCE</scope>
    <source>
        <strain evidence="1">R24</strain>
    </source>
</reference>
<accession>G3ACI5</accession>
<evidence type="ECO:0000313" key="1">
    <source>
        <dbReference type="EMBL" id="CCA87278.1"/>
    </source>
</evidence>
<sequence length="82" mass="8955">MNISPAMKRSAFCLCSKFPVPFLWLGSLPSGGDVRKGTLVPICTANFALKRVEPETLTSVNKCPPGLAGEMPFRPCSCRLRR</sequence>
<proteinExistence type="predicted"/>
<organism evidence="1">
    <name type="scientific">Ralstonia syzygii R24</name>
    <dbReference type="NCBI Taxonomy" id="907261"/>
    <lineage>
        <taxon>Bacteria</taxon>
        <taxon>Pseudomonadati</taxon>
        <taxon>Pseudomonadota</taxon>
        <taxon>Betaproteobacteria</taxon>
        <taxon>Burkholderiales</taxon>
        <taxon>Burkholderiaceae</taxon>
        <taxon>Ralstonia</taxon>
        <taxon>Ralstonia solanacearum species complex</taxon>
    </lineage>
</organism>
<gene>
    <name evidence="1" type="ORF">RALSY_mp30603</name>
</gene>
<protein>
    <submittedName>
        <fullName evidence="1">Uncharacterized protein</fullName>
    </submittedName>
</protein>